<dbReference type="AlphaFoldDB" id="A0A402A7Y0"/>
<protein>
    <recommendedName>
        <fullName evidence="5">DUF262 domain-containing protein</fullName>
    </recommendedName>
</protein>
<comment type="caution">
    <text evidence="3">The sequence shown here is derived from an EMBL/GenBank/DDBJ whole genome shotgun (WGS) entry which is preliminary data.</text>
</comment>
<dbReference type="PANTHER" id="PTHR35149">
    <property type="entry name" value="SLL5132 PROTEIN"/>
    <property type="match status" value="1"/>
</dbReference>
<dbReference type="RefSeq" id="WP_126582601.1">
    <property type="nucleotide sequence ID" value="NZ_BIFR01000002.1"/>
</dbReference>
<evidence type="ECO:0000259" key="2">
    <source>
        <dbReference type="Pfam" id="PF07510"/>
    </source>
</evidence>
<dbReference type="InterPro" id="IPR011089">
    <property type="entry name" value="GmrSD_C"/>
</dbReference>
<sequence length="584" mass="68620">MKSDIRTISDVFQNGGNTHFILPHFQREYVWDQEQWKELLRDLFFIYKDYASFGYDDEKIPIHFLGMLVMSYDSMKSRTIPAYKIVDGQQRMITVSLLLCVLRDLTKKRKKDIDLSRKIDALLVNPLEKNNAHFKVLPNTRYNDLNTYTSIINGNTVVSKSSRIYKAYKYLHKEVSRYISKENVPIEHLYTVLVRGFQVALVDLEDESPYKIYESLDGKGKVFSQLDAVRNYIAMMLPADVQEEVFERDWIKIEEALNERNKVGKSGELSAFLRHYLAMCRCTLYPEDRVYARFRDYIEQEHPDAIKFTQEIGRLRRFAEYYRSLLDPQHEPDTLVRQALLWLSQFEATVTYPFLLKAYDAFHLGEIGSQDFSQLLAMLENLMVRRYLCGESVGNINKWFPLAWSEIEKIRISSSFVDACRQVLSSRYYPLDYQIREAVQKTTIYNGKSVLYRAKLTFVLMSIEKHLWSNTDVASLELKSPTTIEHIMPQTLTDLWKIDLGSSWDQVHKTFLHTLGNLALVSQGKNIQLSNAGFVVKREILLKQGFRMNTYFTNNIVRWDENAIRMRSEWLTQYILQIWPSLHT</sequence>
<dbReference type="InterPro" id="IPR004919">
    <property type="entry name" value="GmrSD_N"/>
</dbReference>
<organism evidence="3 4">
    <name type="scientific">Tengunoibacter tsumagoiensis</name>
    <dbReference type="NCBI Taxonomy" id="2014871"/>
    <lineage>
        <taxon>Bacteria</taxon>
        <taxon>Bacillati</taxon>
        <taxon>Chloroflexota</taxon>
        <taxon>Ktedonobacteria</taxon>
        <taxon>Ktedonobacterales</taxon>
        <taxon>Dictyobacteraceae</taxon>
        <taxon>Tengunoibacter</taxon>
    </lineage>
</organism>
<proteinExistence type="predicted"/>
<keyword evidence="4" id="KW-1185">Reference proteome</keyword>
<dbReference type="PANTHER" id="PTHR35149:SF2">
    <property type="entry name" value="DUF262 DOMAIN-CONTAINING PROTEIN"/>
    <property type="match status" value="1"/>
</dbReference>
<dbReference type="OrthoDB" id="9798761at2"/>
<feature type="domain" description="GmrSD restriction endonucleases N-terminal" evidence="1">
    <location>
        <begin position="8"/>
        <end position="233"/>
    </location>
</feature>
<dbReference type="EMBL" id="BIFR01000002">
    <property type="protein sequence ID" value="GCE15091.1"/>
    <property type="molecule type" value="Genomic_DNA"/>
</dbReference>
<dbReference type="Pfam" id="PF03235">
    <property type="entry name" value="GmrSD_N"/>
    <property type="match status" value="1"/>
</dbReference>
<feature type="domain" description="GmrSD restriction endonucleases C-terminal" evidence="2">
    <location>
        <begin position="431"/>
        <end position="573"/>
    </location>
</feature>
<evidence type="ECO:0000259" key="1">
    <source>
        <dbReference type="Pfam" id="PF03235"/>
    </source>
</evidence>
<name>A0A402A7Y0_9CHLR</name>
<dbReference type="Pfam" id="PF07510">
    <property type="entry name" value="GmrSD_C"/>
    <property type="match status" value="1"/>
</dbReference>
<reference evidence="4" key="1">
    <citation type="submission" date="2018-12" db="EMBL/GenBank/DDBJ databases">
        <title>Tengunoibacter tsumagoiensis gen. nov., sp. nov., Dictyobacter kobayashii sp. nov., D. alpinus sp. nov., and D. joshuensis sp. nov. and description of Dictyobacteraceae fam. nov. within the order Ktedonobacterales isolated from Tengu-no-mugimeshi.</title>
        <authorList>
            <person name="Wang C.M."/>
            <person name="Zheng Y."/>
            <person name="Sakai Y."/>
            <person name="Toyoda A."/>
            <person name="Minakuchi Y."/>
            <person name="Abe K."/>
            <person name="Yokota A."/>
            <person name="Yabe S."/>
        </authorList>
    </citation>
    <scope>NUCLEOTIDE SEQUENCE [LARGE SCALE GENOMIC DNA]</scope>
    <source>
        <strain evidence="4">Uno3</strain>
    </source>
</reference>
<accession>A0A402A7Y0</accession>
<evidence type="ECO:0000313" key="4">
    <source>
        <dbReference type="Proteomes" id="UP000287352"/>
    </source>
</evidence>
<dbReference type="Proteomes" id="UP000287352">
    <property type="component" value="Unassembled WGS sequence"/>
</dbReference>
<evidence type="ECO:0000313" key="3">
    <source>
        <dbReference type="EMBL" id="GCE15091.1"/>
    </source>
</evidence>
<gene>
    <name evidence="3" type="ORF">KTT_49500</name>
</gene>
<evidence type="ECO:0008006" key="5">
    <source>
        <dbReference type="Google" id="ProtNLM"/>
    </source>
</evidence>